<protein>
    <submittedName>
        <fullName evidence="4">Response regulator</fullName>
    </submittedName>
</protein>
<dbReference type="CDD" id="cd00156">
    <property type="entry name" value="REC"/>
    <property type="match status" value="1"/>
</dbReference>
<evidence type="ECO:0000256" key="2">
    <source>
        <dbReference type="PROSITE-ProRule" id="PRU00169"/>
    </source>
</evidence>
<dbReference type="InterPro" id="IPR001789">
    <property type="entry name" value="Sig_transdc_resp-reg_receiver"/>
</dbReference>
<sequence length="122" mass="13435">MHILIVDDEVIPLMHLQEAFQKEGFDVTTAVDAPSALQAIQGSHFDACLLDLNLPGMNGIELAKAILALMPKAYLIAVTGYPDRFEFQDCLNAGFKGYFAKPLHAHVLIDTIRQIPTDNMVP</sequence>
<dbReference type="AlphaFoldDB" id="A0A7C4RN87"/>
<feature type="modified residue" description="4-aspartylphosphate" evidence="2">
    <location>
        <position position="51"/>
    </location>
</feature>
<organism evidence="4">
    <name type="scientific">Desulfatirhabdium butyrativorans</name>
    <dbReference type="NCBI Taxonomy" id="340467"/>
    <lineage>
        <taxon>Bacteria</taxon>
        <taxon>Pseudomonadati</taxon>
        <taxon>Thermodesulfobacteriota</taxon>
        <taxon>Desulfobacteria</taxon>
        <taxon>Desulfobacterales</taxon>
        <taxon>Desulfatirhabdiaceae</taxon>
        <taxon>Desulfatirhabdium</taxon>
    </lineage>
</organism>
<dbReference type="SUPFAM" id="SSF52172">
    <property type="entry name" value="CheY-like"/>
    <property type="match status" value="1"/>
</dbReference>
<evidence type="ECO:0000313" key="4">
    <source>
        <dbReference type="EMBL" id="HGU32595.1"/>
    </source>
</evidence>
<proteinExistence type="predicted"/>
<dbReference type="Pfam" id="PF00072">
    <property type="entry name" value="Response_reg"/>
    <property type="match status" value="1"/>
</dbReference>
<feature type="domain" description="Response regulatory" evidence="3">
    <location>
        <begin position="2"/>
        <end position="116"/>
    </location>
</feature>
<dbReference type="InterPro" id="IPR050595">
    <property type="entry name" value="Bact_response_regulator"/>
</dbReference>
<dbReference type="SMART" id="SM00448">
    <property type="entry name" value="REC"/>
    <property type="match status" value="1"/>
</dbReference>
<dbReference type="PANTHER" id="PTHR44591:SF3">
    <property type="entry name" value="RESPONSE REGULATORY DOMAIN-CONTAINING PROTEIN"/>
    <property type="match status" value="1"/>
</dbReference>
<name>A0A7C4RN87_9BACT</name>
<dbReference type="Gene3D" id="3.40.50.2300">
    <property type="match status" value="1"/>
</dbReference>
<evidence type="ECO:0000256" key="1">
    <source>
        <dbReference type="ARBA" id="ARBA00022553"/>
    </source>
</evidence>
<dbReference type="PROSITE" id="PS50110">
    <property type="entry name" value="RESPONSE_REGULATORY"/>
    <property type="match status" value="1"/>
</dbReference>
<accession>A0A7C4RN87</accession>
<dbReference type="PANTHER" id="PTHR44591">
    <property type="entry name" value="STRESS RESPONSE REGULATOR PROTEIN 1"/>
    <property type="match status" value="1"/>
</dbReference>
<dbReference type="InterPro" id="IPR011006">
    <property type="entry name" value="CheY-like_superfamily"/>
</dbReference>
<reference evidence="4" key="1">
    <citation type="journal article" date="2020" name="mSystems">
        <title>Genome- and Community-Level Interaction Insights into Carbon Utilization and Element Cycling Functions of Hydrothermarchaeota in Hydrothermal Sediment.</title>
        <authorList>
            <person name="Zhou Z."/>
            <person name="Liu Y."/>
            <person name="Xu W."/>
            <person name="Pan J."/>
            <person name="Luo Z.H."/>
            <person name="Li M."/>
        </authorList>
    </citation>
    <scope>NUCLEOTIDE SEQUENCE [LARGE SCALE GENOMIC DNA]</scope>
    <source>
        <strain evidence="4">SpSt-477</strain>
    </source>
</reference>
<dbReference type="GO" id="GO:0000160">
    <property type="term" value="P:phosphorelay signal transduction system"/>
    <property type="evidence" value="ECO:0007669"/>
    <property type="project" value="InterPro"/>
</dbReference>
<keyword evidence="1 2" id="KW-0597">Phosphoprotein</keyword>
<comment type="caution">
    <text evidence="4">The sequence shown here is derived from an EMBL/GenBank/DDBJ whole genome shotgun (WGS) entry which is preliminary data.</text>
</comment>
<evidence type="ECO:0000259" key="3">
    <source>
        <dbReference type="PROSITE" id="PS50110"/>
    </source>
</evidence>
<gene>
    <name evidence="4" type="ORF">ENS29_07050</name>
</gene>
<dbReference type="EMBL" id="DSUH01000164">
    <property type="protein sequence ID" value="HGU32595.1"/>
    <property type="molecule type" value="Genomic_DNA"/>
</dbReference>